<sequence>MAKKPISSDPAEPPSKLNEPSAKPAKPARPTKPVTPLANLTSGRIKFRHLQCFLAVTQFGSVQRAADSLSITQPAVSKTIGELESILDVRLFERGRRGAAPTREGRLFAPHAAACVGALREGVDELSRHGVEMPGTVALGVLPTVAPALLPPTLAAFRAHWPDVSVRVWTGSNSQLLERLKSADADLVIGRLSEPEGMPGMTFEQLYREPLTVVVRDDHPLVHESNITASVLARFPVVVPPFGTLIRQSAESVLTAFGAQALSSLIETLSVSLGRALALHNDAVWFVPSSVVEHDIALKLLARLPMPFAGADEPIGLILRHDRVRSPALDSLVDAIREAGRQREAVRIGMK</sequence>
<evidence type="ECO:0000313" key="8">
    <source>
        <dbReference type="Proteomes" id="UP000054683"/>
    </source>
</evidence>
<evidence type="ECO:0000256" key="2">
    <source>
        <dbReference type="ARBA" id="ARBA00023015"/>
    </source>
</evidence>
<dbReference type="Gene3D" id="3.40.190.10">
    <property type="entry name" value="Periplasmic binding protein-like II"/>
    <property type="match status" value="2"/>
</dbReference>
<keyword evidence="4" id="KW-0804">Transcription</keyword>
<name>A0A158JPL3_9BURK</name>
<proteinExistence type="inferred from homology"/>
<dbReference type="InterPro" id="IPR036390">
    <property type="entry name" value="WH_DNA-bd_sf"/>
</dbReference>
<organism evidence="7 8">
    <name type="scientific">Caballeronia udeis</name>
    <dbReference type="NCBI Taxonomy" id="1232866"/>
    <lineage>
        <taxon>Bacteria</taxon>
        <taxon>Pseudomonadati</taxon>
        <taxon>Pseudomonadota</taxon>
        <taxon>Betaproteobacteria</taxon>
        <taxon>Burkholderiales</taxon>
        <taxon>Burkholderiaceae</taxon>
        <taxon>Caballeronia</taxon>
    </lineage>
</organism>
<feature type="region of interest" description="Disordered" evidence="5">
    <location>
        <begin position="1"/>
        <end position="37"/>
    </location>
</feature>
<dbReference type="InterPro" id="IPR000847">
    <property type="entry name" value="LysR_HTH_N"/>
</dbReference>
<dbReference type="PRINTS" id="PR00039">
    <property type="entry name" value="HTHLYSR"/>
</dbReference>
<evidence type="ECO:0000259" key="6">
    <source>
        <dbReference type="PROSITE" id="PS50931"/>
    </source>
</evidence>
<dbReference type="PROSITE" id="PS50931">
    <property type="entry name" value="HTH_LYSR"/>
    <property type="match status" value="1"/>
</dbReference>
<dbReference type="PANTHER" id="PTHR30419">
    <property type="entry name" value="HTH-TYPE TRANSCRIPTIONAL REGULATOR YBHD"/>
    <property type="match status" value="1"/>
</dbReference>
<dbReference type="OrthoDB" id="9814165at2"/>
<dbReference type="InterPro" id="IPR050950">
    <property type="entry name" value="HTH-type_LysR_regulators"/>
</dbReference>
<dbReference type="NCBIfam" id="TIGR02424">
    <property type="entry name" value="TF_pcaQ"/>
    <property type="match status" value="1"/>
</dbReference>
<reference evidence="7 8" key="1">
    <citation type="submission" date="2016-01" db="EMBL/GenBank/DDBJ databases">
        <authorList>
            <person name="Oliw E.H."/>
        </authorList>
    </citation>
    <scope>NUCLEOTIDE SEQUENCE [LARGE SCALE GENOMIC DNA]</scope>
    <source>
        <strain evidence="7">LMG 27134</strain>
    </source>
</reference>
<dbReference type="Gene3D" id="1.10.10.10">
    <property type="entry name" value="Winged helix-like DNA-binding domain superfamily/Winged helix DNA-binding domain"/>
    <property type="match status" value="1"/>
</dbReference>
<dbReference type="Pfam" id="PF00126">
    <property type="entry name" value="HTH_1"/>
    <property type="match status" value="1"/>
</dbReference>
<evidence type="ECO:0000256" key="1">
    <source>
        <dbReference type="ARBA" id="ARBA00009437"/>
    </source>
</evidence>
<dbReference type="SUPFAM" id="SSF53850">
    <property type="entry name" value="Periplasmic binding protein-like II"/>
    <property type="match status" value="1"/>
</dbReference>
<dbReference type="GO" id="GO:0005829">
    <property type="term" value="C:cytosol"/>
    <property type="evidence" value="ECO:0007669"/>
    <property type="project" value="TreeGrafter"/>
</dbReference>
<comment type="similarity">
    <text evidence="1">Belongs to the LysR transcriptional regulatory family.</text>
</comment>
<keyword evidence="2" id="KW-0805">Transcription regulation</keyword>
<dbReference type="GO" id="GO:0003677">
    <property type="term" value="F:DNA binding"/>
    <property type="evidence" value="ECO:0007669"/>
    <property type="project" value="UniProtKB-KW"/>
</dbReference>
<dbReference type="GO" id="GO:0019619">
    <property type="term" value="P:3,4-dihydroxybenzoate catabolic process"/>
    <property type="evidence" value="ECO:0007669"/>
    <property type="project" value="InterPro"/>
</dbReference>
<dbReference type="SUPFAM" id="SSF46785">
    <property type="entry name" value="Winged helix' DNA-binding domain"/>
    <property type="match status" value="1"/>
</dbReference>
<dbReference type="Proteomes" id="UP000054683">
    <property type="component" value="Unassembled WGS sequence"/>
</dbReference>
<feature type="domain" description="HTH lysR-type" evidence="6">
    <location>
        <begin position="45"/>
        <end position="102"/>
    </location>
</feature>
<dbReference type="AlphaFoldDB" id="A0A158JPL3"/>
<gene>
    <name evidence="7" type="ORF">AWB69_08411</name>
</gene>
<evidence type="ECO:0000313" key="7">
    <source>
        <dbReference type="EMBL" id="SAL70708.1"/>
    </source>
</evidence>
<dbReference type="Pfam" id="PF03466">
    <property type="entry name" value="LysR_substrate"/>
    <property type="match status" value="1"/>
</dbReference>
<dbReference type="InterPro" id="IPR012787">
    <property type="entry name" value="TF_PcaQ"/>
</dbReference>
<keyword evidence="3" id="KW-0238">DNA-binding</keyword>
<evidence type="ECO:0000256" key="3">
    <source>
        <dbReference type="ARBA" id="ARBA00023125"/>
    </source>
</evidence>
<dbReference type="GO" id="GO:0045893">
    <property type="term" value="P:positive regulation of DNA-templated transcription"/>
    <property type="evidence" value="ECO:0007669"/>
    <property type="project" value="InterPro"/>
</dbReference>
<evidence type="ECO:0000256" key="4">
    <source>
        <dbReference type="ARBA" id="ARBA00023163"/>
    </source>
</evidence>
<protein>
    <submittedName>
        <fullName evidence="7">LysR family transcriptional regulator</fullName>
    </submittedName>
</protein>
<dbReference type="GO" id="GO:0003700">
    <property type="term" value="F:DNA-binding transcription factor activity"/>
    <property type="evidence" value="ECO:0007669"/>
    <property type="project" value="InterPro"/>
</dbReference>
<evidence type="ECO:0000256" key="5">
    <source>
        <dbReference type="SAM" id="MobiDB-lite"/>
    </source>
</evidence>
<dbReference type="InterPro" id="IPR036388">
    <property type="entry name" value="WH-like_DNA-bd_sf"/>
</dbReference>
<dbReference type="FunFam" id="1.10.10.10:FF:000001">
    <property type="entry name" value="LysR family transcriptional regulator"/>
    <property type="match status" value="1"/>
</dbReference>
<dbReference type="EMBL" id="FCOK02000104">
    <property type="protein sequence ID" value="SAL70708.1"/>
    <property type="molecule type" value="Genomic_DNA"/>
</dbReference>
<dbReference type="InterPro" id="IPR005119">
    <property type="entry name" value="LysR_subst-bd"/>
</dbReference>
<dbReference type="PANTHER" id="PTHR30419:SF8">
    <property type="entry name" value="NITROGEN ASSIMILATION TRANSCRIPTIONAL ACTIVATOR-RELATED"/>
    <property type="match status" value="1"/>
</dbReference>
<dbReference type="RefSeq" id="WP_082913815.1">
    <property type="nucleotide sequence ID" value="NZ_FCOK02000104.1"/>
</dbReference>
<accession>A0A158JPL3</accession>